<sequence>MDRIIPMRYTGRRRGASRAARRAGVGDRAARGARGRGGM</sequence>
<dbReference type="EMBL" id="CADCWM010000751">
    <property type="protein sequence ID" value="CAA9579083.1"/>
    <property type="molecule type" value="Genomic_DNA"/>
</dbReference>
<gene>
    <name evidence="2" type="ORF">AVDCRST_MAG88-3115</name>
</gene>
<reference evidence="2" key="1">
    <citation type="submission" date="2020-02" db="EMBL/GenBank/DDBJ databases">
        <authorList>
            <person name="Meier V. D."/>
        </authorList>
    </citation>
    <scope>NUCLEOTIDE SEQUENCE</scope>
    <source>
        <strain evidence="2">AVDCRST_MAG88</strain>
    </source>
</reference>
<name>A0A6J4VGY5_9BACT</name>
<evidence type="ECO:0000256" key="1">
    <source>
        <dbReference type="SAM" id="MobiDB-lite"/>
    </source>
</evidence>
<protein>
    <submittedName>
        <fullName evidence="2">Uncharacterized protein</fullName>
    </submittedName>
</protein>
<evidence type="ECO:0000313" key="2">
    <source>
        <dbReference type="EMBL" id="CAA9579083.1"/>
    </source>
</evidence>
<accession>A0A6J4VGY5</accession>
<feature type="region of interest" description="Disordered" evidence="1">
    <location>
        <begin position="1"/>
        <end position="39"/>
    </location>
</feature>
<dbReference type="AlphaFoldDB" id="A0A6J4VGY5"/>
<proteinExistence type="predicted"/>
<organism evidence="2">
    <name type="scientific">uncultured Thermomicrobiales bacterium</name>
    <dbReference type="NCBI Taxonomy" id="1645740"/>
    <lineage>
        <taxon>Bacteria</taxon>
        <taxon>Pseudomonadati</taxon>
        <taxon>Thermomicrobiota</taxon>
        <taxon>Thermomicrobia</taxon>
        <taxon>Thermomicrobiales</taxon>
        <taxon>environmental samples</taxon>
    </lineage>
</organism>
<feature type="compositionally biased region" description="Basic residues" evidence="1">
    <location>
        <begin position="10"/>
        <end position="21"/>
    </location>
</feature>